<gene>
    <name evidence="2" type="ORF">PRVXH_000103</name>
</gene>
<feature type="transmembrane region" description="Helical" evidence="1">
    <location>
        <begin position="390"/>
        <end position="415"/>
    </location>
</feature>
<feature type="transmembrane region" description="Helical" evidence="1">
    <location>
        <begin position="365"/>
        <end position="383"/>
    </location>
</feature>
<keyword evidence="1" id="KW-1133">Transmembrane helix</keyword>
<evidence type="ECO:0000256" key="1">
    <source>
        <dbReference type="SAM" id="Phobius"/>
    </source>
</evidence>
<feature type="transmembrane region" description="Helical" evidence="1">
    <location>
        <begin position="230"/>
        <end position="250"/>
    </location>
</feature>
<evidence type="ECO:0000313" key="2">
    <source>
        <dbReference type="EMBL" id="XCI28825.1"/>
    </source>
</evidence>
<feature type="transmembrane region" description="Helical" evidence="1">
    <location>
        <begin position="296"/>
        <end position="314"/>
    </location>
</feature>
<keyword evidence="1" id="KW-0472">Membrane</keyword>
<name>A0AAU8HTZ8_9FIRM</name>
<feature type="transmembrane region" description="Helical" evidence="1">
    <location>
        <begin position="421"/>
        <end position="438"/>
    </location>
</feature>
<organism evidence="2">
    <name type="scientific">Proteinivorax hydrogeniformans</name>
    <dbReference type="NCBI Taxonomy" id="1826727"/>
    <lineage>
        <taxon>Bacteria</taxon>
        <taxon>Bacillati</taxon>
        <taxon>Bacillota</taxon>
        <taxon>Clostridia</taxon>
        <taxon>Eubacteriales</taxon>
        <taxon>Proteinivoracaceae</taxon>
        <taxon>Proteinivorax</taxon>
    </lineage>
</organism>
<accession>A0AAU8HTZ8</accession>
<keyword evidence="1" id="KW-0812">Transmembrane</keyword>
<dbReference type="EMBL" id="CP159485">
    <property type="protein sequence ID" value="XCI28825.1"/>
    <property type="molecule type" value="Genomic_DNA"/>
</dbReference>
<proteinExistence type="predicted"/>
<dbReference type="AlphaFoldDB" id="A0AAU8HTZ8"/>
<reference evidence="2" key="2">
    <citation type="submission" date="2024-06" db="EMBL/GenBank/DDBJ databases">
        <authorList>
            <person name="Petrova K.O."/>
            <person name="Toshchakov S.V."/>
            <person name="Boltjanskaja Y.V."/>
            <person name="Kevbrin V.V."/>
        </authorList>
    </citation>
    <scope>NUCLEOTIDE SEQUENCE</scope>
    <source>
        <strain evidence="2">Z-710</strain>
    </source>
</reference>
<feature type="transmembrane region" description="Helical" evidence="1">
    <location>
        <begin position="445"/>
        <end position="462"/>
    </location>
</feature>
<protein>
    <submittedName>
        <fullName evidence="2">Lysostaphin resistance A-like protein</fullName>
    </submittedName>
</protein>
<reference evidence="2" key="1">
    <citation type="journal article" date="2018" name="Antonie Van Leeuwenhoek">
        <title>Proteinivorax hydrogeniformans sp. nov., an anaerobic, haloalkaliphilic bacterium fermenting proteinaceous compounds with high hydrogen production.</title>
        <authorList>
            <person name="Boltyanskaya Y."/>
            <person name="Detkova E."/>
            <person name="Pimenov N."/>
            <person name="Kevbrin V."/>
        </authorList>
    </citation>
    <scope>NUCLEOTIDE SEQUENCE</scope>
    <source>
        <strain evidence="2">Z-710</strain>
    </source>
</reference>
<feature type="transmembrane region" description="Helical" evidence="1">
    <location>
        <begin position="271"/>
        <end position="290"/>
    </location>
</feature>
<dbReference type="RefSeq" id="WP_353893377.1">
    <property type="nucleotide sequence ID" value="NZ_CP159485.1"/>
</dbReference>
<feature type="transmembrane region" description="Helical" evidence="1">
    <location>
        <begin position="334"/>
        <end position="353"/>
    </location>
</feature>
<feature type="transmembrane region" description="Helical" evidence="1">
    <location>
        <begin position="16"/>
        <end position="35"/>
    </location>
</feature>
<sequence>MKSAVKEIYNNPVGKTFIYLLFAVVFGISALIYFISFSDNLGRTSFDYRVRTTYSFDDWVINLDYLTVDFKDGGYVVPGYQNDRVATLLIIGDGKLTLHSPDSFSKASEIAFPVKDRVTEMLIPVHHEDYDRLKRDTIFFEEETLPFPDSYIQDRIDDSHSLLYQGNILGFNKIIPPTEMAKIAELTTETYGTARYMEDKYVTFKSGQLGEIRFKHPFRTQSYPPPNVNIAMAGYSILLLAAFWGLVGFLTTDITNKKTNLPFYLDKIPTAVSLVAISLTTYLSYWLYIYYNLSPYLLAILYLIPLIYIAYTMVMAKVPISFLGITLTNIYKSLILALVIFYIWFVVTSLEIIPRLENFTYFEDIFIICVLVSIKQLIFRGFIQASLDSIIGGLGAVVITSLLILPFPVISFYYSSLNTDVFTFILSSFCLVLLISFSQHKTKNIITPTILSTLIAAITGTFF</sequence>